<accession>A0A0H5P225</accession>
<evidence type="ECO:0000256" key="8">
    <source>
        <dbReference type="ARBA" id="ARBA00023229"/>
    </source>
</evidence>
<dbReference type="AlphaFoldDB" id="A0A0H5P225"/>
<comment type="catalytic activity">
    <reaction evidence="11">
        <text>isopentenyl diphosphate = dimethylallyl diphosphate</text>
        <dbReference type="Rhea" id="RHEA:23284"/>
        <dbReference type="ChEBI" id="CHEBI:57623"/>
        <dbReference type="ChEBI" id="CHEBI:128769"/>
        <dbReference type="EC" id="5.3.3.2"/>
    </reaction>
</comment>
<gene>
    <name evidence="11 13" type="primary">fni</name>
    <name evidence="13" type="ORF">ERS450000_01888</name>
</gene>
<comment type="function">
    <text evidence="11">Involved in the biosynthesis of isoprenoids. Catalyzes the 1,3-allylic rearrangement of the homoallylic substrate isopentenyl (IPP) to its allylic isomer, dimethylallyl diphosphate (DMAPP).</text>
</comment>
<feature type="binding site" evidence="11">
    <location>
        <begin position="259"/>
        <end position="261"/>
    </location>
    <ligand>
        <name>FMN</name>
        <dbReference type="ChEBI" id="CHEBI:58210"/>
    </ligand>
</feature>
<feature type="binding site" evidence="11">
    <location>
        <begin position="280"/>
        <end position="281"/>
    </location>
    <ligand>
        <name>FMN</name>
        <dbReference type="ChEBI" id="CHEBI:58210"/>
    </ligand>
</feature>
<keyword evidence="3 11" id="KW-0285">Flavoprotein</keyword>
<keyword evidence="4 11" id="KW-0288">FMN</keyword>
<protein>
    <recommendedName>
        <fullName evidence="11">Isopentenyl-diphosphate delta-isomerase</fullName>
        <shortName evidence="11">IPP isomerase</shortName>
        <ecNumber evidence="11">5.3.3.2</ecNumber>
    </recommendedName>
    <alternativeName>
        <fullName evidence="11">Isopentenyl diphosphate:dimethylallyl diphosphate isomerase</fullName>
    </alternativeName>
    <alternativeName>
        <fullName evidence="11">Isopentenyl pyrophosphate isomerase</fullName>
    </alternativeName>
    <alternativeName>
        <fullName evidence="11">Type 2 isopentenyl diphosphate isomerase</fullName>
        <shortName evidence="11">IDI-2</shortName>
    </alternativeName>
</protein>
<keyword evidence="2 11" id="KW-0963">Cytoplasm</keyword>
<evidence type="ECO:0000256" key="5">
    <source>
        <dbReference type="ARBA" id="ARBA00022723"/>
    </source>
</evidence>
<feature type="binding site" evidence="11">
    <location>
        <position position="152"/>
    </location>
    <ligand>
        <name>substrate</name>
    </ligand>
</feature>
<dbReference type="Gene3D" id="3.20.20.70">
    <property type="entry name" value="Aldolase class I"/>
    <property type="match status" value="1"/>
</dbReference>
<feature type="binding site" evidence="11">
    <location>
        <position position="214"/>
    </location>
    <ligand>
        <name>FMN</name>
        <dbReference type="ChEBI" id="CHEBI:58210"/>
    </ligand>
</feature>
<proteinExistence type="inferred from homology"/>
<feature type="binding site" evidence="11">
    <location>
        <begin position="5"/>
        <end position="6"/>
    </location>
    <ligand>
        <name>substrate</name>
    </ligand>
</feature>
<evidence type="ECO:0000256" key="10">
    <source>
        <dbReference type="ARBA" id="ARBA00025810"/>
    </source>
</evidence>
<dbReference type="GO" id="GO:0070402">
    <property type="term" value="F:NADPH binding"/>
    <property type="evidence" value="ECO:0007669"/>
    <property type="project" value="UniProtKB-UniRule"/>
</dbReference>
<dbReference type="InterPro" id="IPR013785">
    <property type="entry name" value="Aldolase_TIM"/>
</dbReference>
<evidence type="ECO:0000256" key="1">
    <source>
        <dbReference type="ARBA" id="ARBA00001917"/>
    </source>
</evidence>
<dbReference type="SUPFAM" id="SSF51395">
    <property type="entry name" value="FMN-linked oxidoreductases"/>
    <property type="match status" value="1"/>
</dbReference>
<keyword evidence="9 11" id="KW-0413">Isomerase</keyword>
<dbReference type="GO" id="GO:0000287">
    <property type="term" value="F:magnesium ion binding"/>
    <property type="evidence" value="ECO:0007669"/>
    <property type="project" value="UniProtKB-UniRule"/>
</dbReference>
<feature type="domain" description="FMN-dependent dehydrogenase" evidence="12">
    <location>
        <begin position="160"/>
        <end position="323"/>
    </location>
</feature>
<evidence type="ECO:0000313" key="14">
    <source>
        <dbReference type="Proteomes" id="UP000057820"/>
    </source>
</evidence>
<dbReference type="GO" id="GO:0010181">
    <property type="term" value="F:FMN binding"/>
    <property type="evidence" value="ECO:0007669"/>
    <property type="project" value="UniProtKB-UniRule"/>
</dbReference>
<dbReference type="EC" id="5.3.3.2" evidence="11"/>
<dbReference type="PANTHER" id="PTHR43665">
    <property type="entry name" value="ISOPENTENYL-DIPHOSPHATE DELTA-ISOMERASE"/>
    <property type="match status" value="1"/>
</dbReference>
<keyword evidence="5 11" id="KW-0479">Metal-binding</keyword>
<name>A0A0H5P225_NOCFR</name>
<comment type="subcellular location">
    <subcellularLocation>
        <location evidence="11">Cytoplasm</location>
    </subcellularLocation>
</comment>
<keyword evidence="8 11" id="KW-0414">Isoprene biosynthesis</keyword>
<feature type="binding site" evidence="11">
    <location>
        <begin position="63"/>
        <end position="65"/>
    </location>
    <ligand>
        <name>FMN</name>
        <dbReference type="ChEBI" id="CHEBI:58210"/>
    </ligand>
</feature>
<comment type="subunit">
    <text evidence="10 11">Homooctamer. Dimer of tetramers.</text>
</comment>
<comment type="cofactor">
    <cofactor evidence="11">
        <name>NADPH</name>
        <dbReference type="ChEBI" id="CHEBI:57783"/>
    </cofactor>
</comment>
<evidence type="ECO:0000259" key="12">
    <source>
        <dbReference type="Pfam" id="PF01070"/>
    </source>
</evidence>
<evidence type="ECO:0000256" key="11">
    <source>
        <dbReference type="HAMAP-Rule" id="MF_00354"/>
    </source>
</evidence>
<reference evidence="14" key="1">
    <citation type="submission" date="2015-03" db="EMBL/GenBank/DDBJ databases">
        <authorList>
            <consortium name="Pathogen Informatics"/>
        </authorList>
    </citation>
    <scope>NUCLEOTIDE SEQUENCE [LARGE SCALE GENOMIC DNA]</scope>
    <source>
        <strain evidence="14">NCTC11134</strain>
    </source>
</reference>
<keyword evidence="6 11" id="KW-0460">Magnesium</keyword>
<evidence type="ECO:0000256" key="4">
    <source>
        <dbReference type="ARBA" id="ARBA00022643"/>
    </source>
</evidence>
<dbReference type="NCBIfam" id="TIGR02151">
    <property type="entry name" value="IPP_isom_2"/>
    <property type="match status" value="1"/>
</dbReference>
<dbReference type="GO" id="GO:0005737">
    <property type="term" value="C:cytoplasm"/>
    <property type="evidence" value="ECO:0007669"/>
    <property type="project" value="UniProtKB-SubCell"/>
</dbReference>
<dbReference type="HAMAP" id="MF_00354">
    <property type="entry name" value="Idi_2"/>
    <property type="match status" value="1"/>
</dbReference>
<evidence type="ECO:0000256" key="7">
    <source>
        <dbReference type="ARBA" id="ARBA00022857"/>
    </source>
</evidence>
<dbReference type="EMBL" id="LN868938">
    <property type="protein sequence ID" value="CRY76506.1"/>
    <property type="molecule type" value="Genomic_DNA"/>
</dbReference>
<evidence type="ECO:0000313" key="13">
    <source>
        <dbReference type="EMBL" id="CRY76506.1"/>
    </source>
</evidence>
<evidence type="ECO:0000256" key="3">
    <source>
        <dbReference type="ARBA" id="ARBA00022630"/>
    </source>
</evidence>
<evidence type="ECO:0000256" key="2">
    <source>
        <dbReference type="ARBA" id="ARBA00022490"/>
    </source>
</evidence>
<feature type="binding site" evidence="11">
    <location>
        <position position="122"/>
    </location>
    <ligand>
        <name>FMN</name>
        <dbReference type="ChEBI" id="CHEBI:58210"/>
    </ligand>
</feature>
<evidence type="ECO:0000256" key="9">
    <source>
        <dbReference type="ARBA" id="ARBA00023235"/>
    </source>
</evidence>
<dbReference type="CDD" id="cd02811">
    <property type="entry name" value="IDI-2_FMN"/>
    <property type="match status" value="1"/>
</dbReference>
<keyword evidence="7 11" id="KW-0521">NADP</keyword>
<comment type="cofactor">
    <cofactor evidence="1 11">
        <name>FMN</name>
        <dbReference type="ChEBI" id="CHEBI:58210"/>
    </cofactor>
</comment>
<comment type="cofactor">
    <cofactor evidence="11">
        <name>Mg(2+)</name>
        <dbReference type="ChEBI" id="CHEBI:18420"/>
    </cofactor>
</comment>
<feature type="binding site" evidence="11">
    <location>
        <position position="93"/>
    </location>
    <ligand>
        <name>FMN</name>
        <dbReference type="ChEBI" id="CHEBI:58210"/>
    </ligand>
</feature>
<dbReference type="Proteomes" id="UP000057820">
    <property type="component" value="Chromosome 1"/>
</dbReference>
<evidence type="ECO:0000256" key="6">
    <source>
        <dbReference type="ARBA" id="ARBA00022842"/>
    </source>
</evidence>
<dbReference type="PANTHER" id="PTHR43665:SF1">
    <property type="entry name" value="ISOPENTENYL-DIPHOSPHATE DELTA-ISOMERASE"/>
    <property type="match status" value="1"/>
</dbReference>
<dbReference type="GO" id="GO:0008299">
    <property type="term" value="P:isoprenoid biosynthetic process"/>
    <property type="evidence" value="ECO:0007669"/>
    <property type="project" value="UniProtKB-UniRule"/>
</dbReference>
<dbReference type="InterPro" id="IPR011179">
    <property type="entry name" value="IPdP_isomerase"/>
</dbReference>
<dbReference type="KEGG" id="nfr:ERS450000_01888"/>
<dbReference type="GO" id="GO:0016491">
    <property type="term" value="F:oxidoreductase activity"/>
    <property type="evidence" value="ECO:0007669"/>
    <property type="project" value="InterPro"/>
</dbReference>
<sequence length="362" mass="38568">MSSNRKDDHVRHAVDQHRDRTPVNDFDAIGFQHHALAGIDAADVDLGVDIAGKRWETPLFINAMTGGSAAATDINRGLAIAARETGLPVASGSLSAYFRDPGLAGSFRVLREENPHGVVIANVNATATLDQARRAVDLLAADALQIHLNAVQEIVMPEGDRSFRSWPRRIEHLAAGVPVPVIVKEVGFGLSRPTVAWLRDAGVAVADVGGRGGTNFARIENDRRPAADFSFLDTWGQSTPACLLDSAEVTGIALVASGGIRSPLDVAKALALGADATGVAGRFLATLLDRGAEGLIETIRAWLDQLRSIATVLGAATPADLRRCDLLITGEVAAFCRLRGIDAAAYAHRSHWWHPSERRSLL</sequence>
<feature type="binding site" evidence="11">
    <location>
        <position position="184"/>
    </location>
    <ligand>
        <name>FMN</name>
        <dbReference type="ChEBI" id="CHEBI:58210"/>
    </ligand>
</feature>
<dbReference type="GO" id="GO:0004452">
    <property type="term" value="F:isopentenyl-diphosphate delta-isomerase activity"/>
    <property type="evidence" value="ECO:0007669"/>
    <property type="project" value="UniProtKB-UniRule"/>
</dbReference>
<organism evidence="13 14">
    <name type="scientific">Nocardia farcinica</name>
    <dbReference type="NCBI Taxonomy" id="37329"/>
    <lineage>
        <taxon>Bacteria</taxon>
        <taxon>Bacillati</taxon>
        <taxon>Actinomycetota</taxon>
        <taxon>Actinomycetes</taxon>
        <taxon>Mycobacteriales</taxon>
        <taxon>Nocardiaceae</taxon>
        <taxon>Nocardia</taxon>
    </lineage>
</organism>
<dbReference type="InterPro" id="IPR000262">
    <property type="entry name" value="FMN-dep_DH"/>
</dbReference>
<dbReference type="Pfam" id="PF01070">
    <property type="entry name" value="FMN_dh"/>
    <property type="match status" value="1"/>
</dbReference>
<comment type="similarity">
    <text evidence="11">Belongs to the IPP isomerase type 2 family.</text>
</comment>
<feature type="binding site" evidence="11">
    <location>
        <position position="153"/>
    </location>
    <ligand>
        <name>Mg(2+)</name>
        <dbReference type="ChEBI" id="CHEBI:18420"/>
    </ligand>
</feature>
<dbReference type="PIRSF" id="PIRSF003314">
    <property type="entry name" value="IPP_isomerase"/>
    <property type="match status" value="1"/>
</dbReference>
<dbReference type="RefSeq" id="WP_060591976.1">
    <property type="nucleotide sequence ID" value="NZ_CP031418.1"/>
</dbReference>
<comment type="caution">
    <text evidence="11">Lacks conserved residue(s) required for the propagation of feature annotation.</text>
</comment>